<evidence type="ECO:0000256" key="1">
    <source>
        <dbReference type="ARBA" id="ARBA00022801"/>
    </source>
</evidence>
<dbReference type="EMBL" id="JRTT01000011">
    <property type="protein sequence ID" value="KHD77309.1"/>
    <property type="molecule type" value="Genomic_DNA"/>
</dbReference>
<dbReference type="GO" id="GO:0016791">
    <property type="term" value="F:phosphatase activity"/>
    <property type="evidence" value="ECO:0007669"/>
    <property type="project" value="TreeGrafter"/>
</dbReference>
<accession>A0A0A6US87</accession>
<gene>
    <name evidence="3" type="ORF">MB27_11045</name>
</gene>
<evidence type="ECO:0000259" key="2">
    <source>
        <dbReference type="SMART" id="SM00331"/>
    </source>
</evidence>
<dbReference type="STRING" id="1869.MB27_11045"/>
<sequence length="393" mass="42224">MSDSPWFDALRGILDRSHLWTPDDITPTVNAALAGLGIQVRIWLIDHEQVALRTLPDTGRILPVDSCPAFTLVSSRPEGDRLWVPMVDGTDRLGVIEFLPAPPEVERCEMIAGLVGHLIGTIAERGDLIESTRRTRPMSPAAELLFRLLPPLTSSTDRLVTSAVLQPCYEVGGDGFDYAHDDTTAALLILDAVGHGLPAGLACAVALSAVRATRRAGGGLAEQARAADAALLEQFPDSRFVTAVLAEVDLAGGRLRYLNAGHPAPLLLRDGTMMRELTGGRRMPLGIEDDTPIAEEALEPGDRLLFYTDGVTEARSADGDRFGLPRLVDLIEKHESAGLPTPETLRRLAHAVLEHQDGPPADDATLMLVQWSATAASNTVPTAGRTVREEQTT</sequence>
<dbReference type="AlphaFoldDB" id="A0A0A6US87"/>
<dbReference type="SUPFAM" id="SSF81606">
    <property type="entry name" value="PP2C-like"/>
    <property type="match status" value="1"/>
</dbReference>
<proteinExistence type="predicted"/>
<dbReference type="InterPro" id="IPR036457">
    <property type="entry name" value="PPM-type-like_dom_sf"/>
</dbReference>
<organism evidence="3 4">
    <name type="scientific">Actinoplanes utahensis</name>
    <dbReference type="NCBI Taxonomy" id="1869"/>
    <lineage>
        <taxon>Bacteria</taxon>
        <taxon>Bacillati</taxon>
        <taxon>Actinomycetota</taxon>
        <taxon>Actinomycetes</taxon>
        <taxon>Micromonosporales</taxon>
        <taxon>Micromonosporaceae</taxon>
        <taxon>Actinoplanes</taxon>
    </lineage>
</organism>
<evidence type="ECO:0000313" key="3">
    <source>
        <dbReference type="EMBL" id="KHD77309.1"/>
    </source>
</evidence>
<dbReference type="InterPro" id="IPR052016">
    <property type="entry name" value="Bact_Sigma-Reg"/>
</dbReference>
<keyword evidence="4" id="KW-1185">Reference proteome</keyword>
<reference evidence="3 4" key="1">
    <citation type="submission" date="2014-10" db="EMBL/GenBank/DDBJ databases">
        <title>Draft genome sequence of Actinoplanes utahensis NRRL 12052.</title>
        <authorList>
            <person name="Velasco-Bucheli B."/>
            <person name="del Cerro C."/>
            <person name="Hormigo D."/>
            <person name="Garcia J.L."/>
            <person name="Acebal C."/>
            <person name="Arroyo M."/>
            <person name="de la Mata I."/>
        </authorList>
    </citation>
    <scope>NUCLEOTIDE SEQUENCE [LARGE SCALE GENOMIC DNA]</scope>
    <source>
        <strain evidence="3 4">NRRL 12052</strain>
    </source>
</reference>
<evidence type="ECO:0000313" key="4">
    <source>
        <dbReference type="Proteomes" id="UP000054537"/>
    </source>
</evidence>
<dbReference type="eggNOG" id="COG2208">
    <property type="taxonomic scope" value="Bacteria"/>
</dbReference>
<keyword evidence="1" id="KW-0378">Hydrolase</keyword>
<dbReference type="PANTHER" id="PTHR43156:SF2">
    <property type="entry name" value="STAGE II SPORULATION PROTEIN E"/>
    <property type="match status" value="1"/>
</dbReference>
<dbReference type="RefSeq" id="WP_043524199.1">
    <property type="nucleotide sequence ID" value="NZ_BAABKU010000020.1"/>
</dbReference>
<dbReference type="Proteomes" id="UP000054537">
    <property type="component" value="Unassembled WGS sequence"/>
</dbReference>
<dbReference type="SMART" id="SM00331">
    <property type="entry name" value="PP2C_SIG"/>
    <property type="match status" value="1"/>
</dbReference>
<dbReference type="Pfam" id="PF07228">
    <property type="entry name" value="SpoIIE"/>
    <property type="match status" value="1"/>
</dbReference>
<dbReference type="PANTHER" id="PTHR43156">
    <property type="entry name" value="STAGE II SPORULATION PROTEIN E-RELATED"/>
    <property type="match status" value="1"/>
</dbReference>
<dbReference type="OrthoDB" id="3280057at2"/>
<protein>
    <recommendedName>
        <fullName evidence="2">PPM-type phosphatase domain-containing protein</fullName>
    </recommendedName>
</protein>
<dbReference type="InterPro" id="IPR001932">
    <property type="entry name" value="PPM-type_phosphatase-like_dom"/>
</dbReference>
<feature type="domain" description="PPM-type phosphatase" evidence="2">
    <location>
        <begin position="156"/>
        <end position="371"/>
    </location>
</feature>
<comment type="caution">
    <text evidence="3">The sequence shown here is derived from an EMBL/GenBank/DDBJ whole genome shotgun (WGS) entry which is preliminary data.</text>
</comment>
<name>A0A0A6US87_ACTUT</name>
<dbReference type="Gene3D" id="3.60.40.10">
    <property type="entry name" value="PPM-type phosphatase domain"/>
    <property type="match status" value="1"/>
</dbReference>